<evidence type="ECO:0000259" key="8">
    <source>
        <dbReference type="PROSITE" id="PS51192"/>
    </source>
</evidence>
<dbReference type="Pfam" id="PF17191">
    <property type="entry name" value="RecG_wedge"/>
    <property type="match status" value="1"/>
</dbReference>
<evidence type="ECO:0000259" key="9">
    <source>
        <dbReference type="PROSITE" id="PS51194"/>
    </source>
</evidence>
<gene>
    <name evidence="10" type="primary">recG</name>
    <name evidence="10" type="ORF">ANPL_04430</name>
</gene>
<keyword evidence="2" id="KW-0227">DNA damage</keyword>
<evidence type="ECO:0000256" key="3">
    <source>
        <dbReference type="ARBA" id="ARBA00022801"/>
    </source>
</evidence>
<keyword evidence="11" id="KW-1185">Reference proteome</keyword>
<reference evidence="10 11" key="1">
    <citation type="journal article" date="2020" name="Pathogens">
        <title>First Whole Genome Sequence of Anaplasma platys, an Obligate Intracellular Rickettsial Pathogen of Dogs.</title>
        <authorList>
            <person name="Llanes A."/>
            <person name="Rajeev S."/>
        </authorList>
    </citation>
    <scope>NUCLEOTIDE SEQUENCE [LARGE SCALE GENOMIC DNA]</scope>
    <source>
        <strain evidence="10 11">S3</strain>
    </source>
</reference>
<dbReference type="SUPFAM" id="SSF50249">
    <property type="entry name" value="Nucleic acid-binding proteins"/>
    <property type="match status" value="1"/>
</dbReference>
<dbReference type="Gene3D" id="2.40.50.140">
    <property type="entry name" value="Nucleic acid-binding proteins"/>
    <property type="match status" value="1"/>
</dbReference>
<dbReference type="SMART" id="SM00487">
    <property type="entry name" value="DEXDc"/>
    <property type="match status" value="1"/>
</dbReference>
<dbReference type="AlphaFoldDB" id="A0A858PZC1"/>
<dbReference type="SMART" id="SM00490">
    <property type="entry name" value="HELICc"/>
    <property type="match status" value="1"/>
</dbReference>
<sequence>MIKTVEPHAVVNDIPKRSAKNTKVLGIFSSIYEMNGVDNEKGALLEKLCGGPRLIDLILFAPSSYLDRRNTQLTRESACGSTVTFVALVKKHIPPPIHKRRGKSVPYKVLLGTEIGDIWLIFFNYSRPYLENVLLLGNKCVVSGKLDVRGGVMQITHPDYFTNNVNKLPEICTLEPVYSVTRGINSRYVQKLIRTALKFIKPQPEWLPSDLVSKNSWMSWQESVARIHKPQGWEDVRRCRERLSHDELLGYNAAVAFVRQYGRGKGISVKAQGVYHAHVLRRLGFELTAGQQAAIDSITYDQASEYQMTKLLQGDVGCGKTVVALFAMLNAIEVGGQIAFMVPTEILAEQHCSWISNVLEGLDICVELLTGRTKSRAAVNEKLAAGEIQIVVGTHALFQESVKFSNLRLVVIDEQQRFGVLQRMKLIGKGECADILFMTATPIPRTLEQIVYGNMDRITLPDKPKCRLPVITSMVKVDRIDEVCLRMQSMLAGGHKAYWICPYIEEGEQDNNIASAEKRYKFLQESFGDMIGIVHGALPQATNDDTIRAFHSGKIKLLVATSIIEVGINVPDATIMVIENPERFGLSQLHQIRGRVGRGDKQSFCILLHGSVGNLAYRKLCVLQRSQDGFYIAEQDLLLRGGGDMLGCRQSGVVAFRFADPSNVGAILRAHDEATSMMSTEKGRKLAYRITRLFGHTLPKINY</sequence>
<dbReference type="Pfam" id="PF00270">
    <property type="entry name" value="DEAD"/>
    <property type="match status" value="1"/>
</dbReference>
<dbReference type="InterPro" id="IPR011545">
    <property type="entry name" value="DEAD/DEAH_box_helicase_dom"/>
</dbReference>
<dbReference type="PROSITE" id="PS51192">
    <property type="entry name" value="HELICASE_ATP_BIND_1"/>
    <property type="match status" value="1"/>
</dbReference>
<dbReference type="RefSeq" id="WP_169193520.1">
    <property type="nucleotide sequence ID" value="NZ_CP046391.1"/>
</dbReference>
<keyword evidence="4 10" id="KW-0347">Helicase</keyword>
<evidence type="ECO:0000256" key="1">
    <source>
        <dbReference type="ARBA" id="ARBA00022741"/>
    </source>
</evidence>
<dbReference type="GO" id="GO:0003677">
    <property type="term" value="F:DNA binding"/>
    <property type="evidence" value="ECO:0007669"/>
    <property type="project" value="UniProtKB-KW"/>
</dbReference>
<dbReference type="CDD" id="cd04488">
    <property type="entry name" value="RecG_wedge_OBF"/>
    <property type="match status" value="1"/>
</dbReference>
<dbReference type="PANTHER" id="PTHR47964">
    <property type="entry name" value="ATP-DEPENDENT DNA HELICASE HOMOLOG RECG, CHLOROPLASTIC"/>
    <property type="match status" value="1"/>
</dbReference>
<name>A0A858PZC1_9RICK</name>
<dbReference type="GO" id="GO:0006281">
    <property type="term" value="P:DNA repair"/>
    <property type="evidence" value="ECO:0007669"/>
    <property type="project" value="UniProtKB-KW"/>
</dbReference>
<keyword evidence="6" id="KW-0238">DNA-binding</keyword>
<dbReference type="GO" id="GO:0016787">
    <property type="term" value="F:hydrolase activity"/>
    <property type="evidence" value="ECO:0007669"/>
    <property type="project" value="UniProtKB-KW"/>
</dbReference>
<dbReference type="CDD" id="cd17992">
    <property type="entry name" value="DEXHc_RecG"/>
    <property type="match status" value="1"/>
</dbReference>
<dbReference type="InterPro" id="IPR012340">
    <property type="entry name" value="NA-bd_OB-fold"/>
</dbReference>
<dbReference type="GO" id="GO:0003678">
    <property type="term" value="F:DNA helicase activity"/>
    <property type="evidence" value="ECO:0007669"/>
    <property type="project" value="TreeGrafter"/>
</dbReference>
<evidence type="ECO:0000256" key="4">
    <source>
        <dbReference type="ARBA" id="ARBA00022806"/>
    </source>
</evidence>
<evidence type="ECO:0000256" key="7">
    <source>
        <dbReference type="ARBA" id="ARBA00023204"/>
    </source>
</evidence>
<dbReference type="PROSITE" id="PS51194">
    <property type="entry name" value="HELICASE_CTER"/>
    <property type="match status" value="1"/>
</dbReference>
<dbReference type="InterPro" id="IPR014001">
    <property type="entry name" value="Helicase_ATP-bd"/>
</dbReference>
<dbReference type="InterPro" id="IPR033454">
    <property type="entry name" value="RecG_wedge"/>
</dbReference>
<evidence type="ECO:0000256" key="6">
    <source>
        <dbReference type="ARBA" id="ARBA00023125"/>
    </source>
</evidence>
<dbReference type="KEGG" id="aplt:ANPL_04430"/>
<dbReference type="PANTHER" id="PTHR47964:SF1">
    <property type="entry name" value="ATP-DEPENDENT DNA HELICASE HOMOLOG RECG, CHLOROPLASTIC"/>
    <property type="match status" value="1"/>
</dbReference>
<evidence type="ECO:0000256" key="5">
    <source>
        <dbReference type="ARBA" id="ARBA00022840"/>
    </source>
</evidence>
<evidence type="ECO:0000256" key="2">
    <source>
        <dbReference type="ARBA" id="ARBA00022763"/>
    </source>
</evidence>
<dbReference type="SUPFAM" id="SSF52540">
    <property type="entry name" value="P-loop containing nucleoside triphosphate hydrolases"/>
    <property type="match status" value="2"/>
</dbReference>
<keyword evidence="3" id="KW-0378">Hydrolase</keyword>
<dbReference type="InterPro" id="IPR027417">
    <property type="entry name" value="P-loop_NTPase"/>
</dbReference>
<dbReference type="InterPro" id="IPR001650">
    <property type="entry name" value="Helicase_C-like"/>
</dbReference>
<protein>
    <submittedName>
        <fullName evidence="10">ATP-dependent DNA helicase RecG</fullName>
    </submittedName>
</protein>
<dbReference type="Proteomes" id="UP000500930">
    <property type="component" value="Chromosome"/>
</dbReference>
<dbReference type="GO" id="GO:0005524">
    <property type="term" value="F:ATP binding"/>
    <property type="evidence" value="ECO:0007669"/>
    <property type="project" value="UniProtKB-KW"/>
</dbReference>
<proteinExistence type="predicted"/>
<dbReference type="InterPro" id="IPR047112">
    <property type="entry name" value="RecG/Mfd"/>
</dbReference>
<organism evidence="10 11">
    <name type="scientific">Anaplasma platys</name>
    <dbReference type="NCBI Taxonomy" id="949"/>
    <lineage>
        <taxon>Bacteria</taxon>
        <taxon>Pseudomonadati</taxon>
        <taxon>Pseudomonadota</taxon>
        <taxon>Alphaproteobacteria</taxon>
        <taxon>Rickettsiales</taxon>
        <taxon>Anaplasmataceae</taxon>
        <taxon>Anaplasma</taxon>
    </lineage>
</organism>
<dbReference type="Gene3D" id="3.40.50.300">
    <property type="entry name" value="P-loop containing nucleotide triphosphate hydrolases"/>
    <property type="match status" value="2"/>
</dbReference>
<dbReference type="EMBL" id="CP046391">
    <property type="protein sequence ID" value="QJC27929.1"/>
    <property type="molecule type" value="Genomic_DNA"/>
</dbReference>
<keyword evidence="7" id="KW-0234">DNA repair</keyword>
<evidence type="ECO:0000313" key="11">
    <source>
        <dbReference type="Proteomes" id="UP000500930"/>
    </source>
</evidence>
<keyword evidence="1" id="KW-0547">Nucleotide-binding</keyword>
<accession>A0A858PZC1</accession>
<dbReference type="Pfam" id="PF00271">
    <property type="entry name" value="Helicase_C"/>
    <property type="match status" value="1"/>
</dbReference>
<evidence type="ECO:0000313" key="10">
    <source>
        <dbReference type="EMBL" id="QJC27929.1"/>
    </source>
</evidence>
<feature type="domain" description="Helicase ATP-binding" evidence="8">
    <location>
        <begin position="301"/>
        <end position="460"/>
    </location>
</feature>
<keyword evidence="5" id="KW-0067">ATP-binding</keyword>
<feature type="domain" description="Helicase C-terminal" evidence="9">
    <location>
        <begin position="479"/>
        <end position="638"/>
    </location>
</feature>